<keyword evidence="3" id="KW-0238">DNA-binding</keyword>
<dbReference type="Pfam" id="PF00170">
    <property type="entry name" value="bZIP_1"/>
    <property type="match status" value="1"/>
</dbReference>
<sequence>MSAPIIITVPNNYLTVDEVDSKVVMDVPPPPPSRKRRLDHLSWEEKMQRKKLKNRVAAQTSRDRKKAKMDEMEFQIKKLVEANERLTSEVSSLKALNERLLTGGAPDGDPRGTPAAGDVPALADLLQHLDSEEYLDTLHQLADSLLKEIDAGAAGAPEDVTVRVPGECHQAVEMVGSSAEHLESSEVAVIDLKHDVNRILSQHSYAHPYIPDVTATQPEETVQIKEDIGNDKGDIFYASFDEANDCITVEVPCDEQVVEELSPIKVETELNSVIDVSGVSLECNLKMLSPMSLSPNSADENLLLSPSHTSISDLGYESLASPLSEPDSMDLSDFWCESFSELFPGLA</sequence>
<dbReference type="PROSITE" id="PS50217">
    <property type="entry name" value="BZIP"/>
    <property type="match status" value="1"/>
</dbReference>
<evidence type="ECO:0000313" key="10">
    <source>
        <dbReference type="Proteomes" id="UP001153292"/>
    </source>
</evidence>
<dbReference type="PANTHER" id="PTHR46542">
    <property type="entry name" value="X-BOX BINDING PROTEIN 1"/>
    <property type="match status" value="1"/>
</dbReference>
<dbReference type="Proteomes" id="UP001153292">
    <property type="component" value="Chromosome 6"/>
</dbReference>
<accession>A0ABN8BEU1</accession>
<dbReference type="PROSITE" id="PS00036">
    <property type="entry name" value="BZIP_BASIC"/>
    <property type="match status" value="1"/>
</dbReference>
<evidence type="ECO:0000256" key="4">
    <source>
        <dbReference type="ARBA" id="ARBA00023163"/>
    </source>
</evidence>
<evidence type="ECO:0000313" key="9">
    <source>
        <dbReference type="EMBL" id="CAH0406660.1"/>
    </source>
</evidence>
<keyword evidence="2" id="KW-0805">Transcription regulation</keyword>
<dbReference type="InterPro" id="IPR046347">
    <property type="entry name" value="bZIP_sf"/>
</dbReference>
<evidence type="ECO:0000259" key="8">
    <source>
        <dbReference type="PROSITE" id="PS50217"/>
    </source>
</evidence>
<organism evidence="9 10">
    <name type="scientific">Chilo suppressalis</name>
    <name type="common">Asiatic rice borer moth</name>
    <dbReference type="NCBI Taxonomy" id="168631"/>
    <lineage>
        <taxon>Eukaryota</taxon>
        <taxon>Metazoa</taxon>
        <taxon>Ecdysozoa</taxon>
        <taxon>Arthropoda</taxon>
        <taxon>Hexapoda</taxon>
        <taxon>Insecta</taxon>
        <taxon>Pterygota</taxon>
        <taxon>Neoptera</taxon>
        <taxon>Endopterygota</taxon>
        <taxon>Lepidoptera</taxon>
        <taxon>Glossata</taxon>
        <taxon>Ditrysia</taxon>
        <taxon>Pyraloidea</taxon>
        <taxon>Crambidae</taxon>
        <taxon>Crambinae</taxon>
        <taxon>Chilo</taxon>
    </lineage>
</organism>
<proteinExistence type="predicted"/>
<dbReference type="SMART" id="SM00338">
    <property type="entry name" value="BRLZ"/>
    <property type="match status" value="1"/>
</dbReference>
<evidence type="ECO:0000256" key="1">
    <source>
        <dbReference type="ARBA" id="ARBA00022843"/>
    </source>
</evidence>
<dbReference type="InterPro" id="IPR004827">
    <property type="entry name" value="bZIP"/>
</dbReference>
<evidence type="ECO:0000256" key="2">
    <source>
        <dbReference type="ARBA" id="ARBA00023015"/>
    </source>
</evidence>
<protein>
    <recommendedName>
        <fullName evidence="6">X-box-binding protein 1</fullName>
    </recommendedName>
</protein>
<dbReference type="Gene3D" id="1.20.5.170">
    <property type="match status" value="1"/>
</dbReference>
<evidence type="ECO:0000256" key="5">
    <source>
        <dbReference type="ARBA" id="ARBA00023242"/>
    </source>
</evidence>
<name>A0ABN8BEU1_CHISP</name>
<keyword evidence="5" id="KW-0539">Nucleus</keyword>
<reference evidence="9" key="1">
    <citation type="submission" date="2021-12" db="EMBL/GenBank/DDBJ databases">
        <authorList>
            <person name="King R."/>
        </authorList>
    </citation>
    <scope>NUCLEOTIDE SEQUENCE</scope>
</reference>
<feature type="coiled-coil region" evidence="7">
    <location>
        <begin position="62"/>
        <end position="96"/>
    </location>
</feature>
<gene>
    <name evidence="9" type="ORF">CHILSU_LOCUS10042</name>
</gene>
<evidence type="ECO:0000256" key="7">
    <source>
        <dbReference type="SAM" id="Coils"/>
    </source>
</evidence>
<keyword evidence="7" id="KW-0175">Coiled coil</keyword>
<dbReference type="CDD" id="cd14691">
    <property type="entry name" value="bZIP_XBP1"/>
    <property type="match status" value="1"/>
</dbReference>
<evidence type="ECO:0000256" key="6">
    <source>
        <dbReference type="ARBA" id="ARBA00040165"/>
    </source>
</evidence>
<evidence type="ECO:0000256" key="3">
    <source>
        <dbReference type="ARBA" id="ARBA00023125"/>
    </source>
</evidence>
<dbReference type="PANTHER" id="PTHR46542:SF1">
    <property type="entry name" value="X-BOX BINDING PROTEIN 1"/>
    <property type="match status" value="1"/>
</dbReference>
<dbReference type="SUPFAM" id="SSF57959">
    <property type="entry name" value="Leucine zipper domain"/>
    <property type="match status" value="1"/>
</dbReference>
<keyword evidence="1" id="KW-0832">Ubl conjugation</keyword>
<dbReference type="InterPro" id="IPR052470">
    <property type="entry name" value="ER_Stress-Reg_TF"/>
</dbReference>
<keyword evidence="4" id="KW-0804">Transcription</keyword>
<feature type="domain" description="BZIP" evidence="8">
    <location>
        <begin position="44"/>
        <end position="100"/>
    </location>
</feature>
<keyword evidence="10" id="KW-1185">Reference proteome</keyword>
<dbReference type="EMBL" id="OU963899">
    <property type="protein sequence ID" value="CAH0406660.1"/>
    <property type="molecule type" value="Genomic_DNA"/>
</dbReference>